<evidence type="ECO:0000313" key="3">
    <source>
        <dbReference type="Proteomes" id="UP000663866"/>
    </source>
</evidence>
<evidence type="ECO:0000256" key="1">
    <source>
        <dbReference type="SAM" id="MobiDB-lite"/>
    </source>
</evidence>
<dbReference type="AlphaFoldDB" id="A0A820ZAX4"/>
<name>A0A820ZAX4_9BILA</name>
<accession>A0A820ZAX4</accession>
<reference evidence="2" key="1">
    <citation type="submission" date="2021-02" db="EMBL/GenBank/DDBJ databases">
        <authorList>
            <person name="Nowell W R."/>
        </authorList>
    </citation>
    <scope>NUCLEOTIDE SEQUENCE</scope>
</reference>
<protein>
    <submittedName>
        <fullName evidence="2">Uncharacterized protein</fullName>
    </submittedName>
</protein>
<evidence type="ECO:0000313" key="2">
    <source>
        <dbReference type="EMBL" id="CAF4560968.1"/>
    </source>
</evidence>
<feature type="compositionally biased region" description="Low complexity" evidence="1">
    <location>
        <begin position="8"/>
        <end position="20"/>
    </location>
</feature>
<keyword evidence="3" id="KW-1185">Reference proteome</keyword>
<feature type="region of interest" description="Disordered" evidence="1">
    <location>
        <begin position="1"/>
        <end position="48"/>
    </location>
</feature>
<sequence>MKDHLNKKTTSIIKTSIPISLEEPTNEDNDDTAFPSSLPFKPSENAAS</sequence>
<comment type="caution">
    <text evidence="2">The sequence shown here is derived from an EMBL/GenBank/DDBJ whole genome shotgun (WGS) entry which is preliminary data.</text>
</comment>
<feature type="non-terminal residue" evidence="2">
    <location>
        <position position="1"/>
    </location>
</feature>
<dbReference type="EMBL" id="CAJOBG010063190">
    <property type="protein sequence ID" value="CAF4560968.1"/>
    <property type="molecule type" value="Genomic_DNA"/>
</dbReference>
<proteinExistence type="predicted"/>
<gene>
    <name evidence="2" type="ORF">OVN521_LOCUS43640</name>
</gene>
<organism evidence="2 3">
    <name type="scientific">Rotaria magnacalcarata</name>
    <dbReference type="NCBI Taxonomy" id="392030"/>
    <lineage>
        <taxon>Eukaryota</taxon>
        <taxon>Metazoa</taxon>
        <taxon>Spiralia</taxon>
        <taxon>Gnathifera</taxon>
        <taxon>Rotifera</taxon>
        <taxon>Eurotatoria</taxon>
        <taxon>Bdelloidea</taxon>
        <taxon>Philodinida</taxon>
        <taxon>Philodinidae</taxon>
        <taxon>Rotaria</taxon>
    </lineage>
</organism>
<dbReference type="Proteomes" id="UP000663866">
    <property type="component" value="Unassembled WGS sequence"/>
</dbReference>